<sequence length="209" mass="23679">MMRVGPLVISLDGKSYWAKKDDKDVQCASRVEDSQTLTNGANLMMRVGPPRSQLDGKTSWAKRMTKKYLMWASRSGRFLQTLTNGAKTNDESGAHRFSVEENSWAKMEEFSGKKDDKEDQCASRMDDKEDQCAFLSGRFFITSNHWGEMKVDHLLQYLLPQPKRISKSCGILAFRRYEGDKCGEILLRLCGLLAFLGTAAFILLYVLGL</sequence>
<reference evidence="2" key="2">
    <citation type="submission" date="2022-01" db="EMBL/GenBank/DDBJ databases">
        <authorList>
            <person name="Yamashiro T."/>
            <person name="Shiraishi A."/>
            <person name="Satake H."/>
            <person name="Nakayama K."/>
        </authorList>
    </citation>
    <scope>NUCLEOTIDE SEQUENCE</scope>
</reference>
<dbReference type="EMBL" id="BQNB010021512">
    <property type="protein sequence ID" value="GJU07179.1"/>
    <property type="molecule type" value="Genomic_DNA"/>
</dbReference>
<keyword evidence="1" id="KW-0472">Membrane</keyword>
<evidence type="ECO:0000256" key="1">
    <source>
        <dbReference type="SAM" id="Phobius"/>
    </source>
</evidence>
<gene>
    <name evidence="2" type="ORF">Tco_1123609</name>
</gene>
<keyword evidence="1" id="KW-0812">Transmembrane</keyword>
<comment type="caution">
    <text evidence="2">The sequence shown here is derived from an EMBL/GenBank/DDBJ whole genome shotgun (WGS) entry which is preliminary data.</text>
</comment>
<protein>
    <submittedName>
        <fullName evidence="2">Uncharacterized protein</fullName>
    </submittedName>
</protein>
<name>A0ABQ5J3X7_9ASTR</name>
<accession>A0ABQ5J3X7</accession>
<feature type="transmembrane region" description="Helical" evidence="1">
    <location>
        <begin position="185"/>
        <end position="207"/>
    </location>
</feature>
<keyword evidence="1" id="KW-1133">Transmembrane helix</keyword>
<proteinExistence type="predicted"/>
<reference evidence="2" key="1">
    <citation type="journal article" date="2022" name="Int. J. Mol. Sci.">
        <title>Draft Genome of Tanacetum Coccineum: Genomic Comparison of Closely Related Tanacetum-Family Plants.</title>
        <authorList>
            <person name="Yamashiro T."/>
            <person name="Shiraishi A."/>
            <person name="Nakayama K."/>
            <person name="Satake H."/>
        </authorList>
    </citation>
    <scope>NUCLEOTIDE SEQUENCE</scope>
</reference>
<evidence type="ECO:0000313" key="3">
    <source>
        <dbReference type="Proteomes" id="UP001151760"/>
    </source>
</evidence>
<keyword evidence="3" id="KW-1185">Reference proteome</keyword>
<organism evidence="2 3">
    <name type="scientific">Tanacetum coccineum</name>
    <dbReference type="NCBI Taxonomy" id="301880"/>
    <lineage>
        <taxon>Eukaryota</taxon>
        <taxon>Viridiplantae</taxon>
        <taxon>Streptophyta</taxon>
        <taxon>Embryophyta</taxon>
        <taxon>Tracheophyta</taxon>
        <taxon>Spermatophyta</taxon>
        <taxon>Magnoliopsida</taxon>
        <taxon>eudicotyledons</taxon>
        <taxon>Gunneridae</taxon>
        <taxon>Pentapetalae</taxon>
        <taxon>asterids</taxon>
        <taxon>campanulids</taxon>
        <taxon>Asterales</taxon>
        <taxon>Asteraceae</taxon>
        <taxon>Asteroideae</taxon>
        <taxon>Anthemideae</taxon>
        <taxon>Anthemidinae</taxon>
        <taxon>Tanacetum</taxon>
    </lineage>
</organism>
<evidence type="ECO:0000313" key="2">
    <source>
        <dbReference type="EMBL" id="GJU07179.1"/>
    </source>
</evidence>
<dbReference type="Proteomes" id="UP001151760">
    <property type="component" value="Unassembled WGS sequence"/>
</dbReference>